<dbReference type="Gene3D" id="3.30.200.20">
    <property type="entry name" value="Phosphorylase Kinase, domain 1"/>
    <property type="match status" value="1"/>
</dbReference>
<gene>
    <name evidence="9" type="primary">MPS1</name>
    <name evidence="9" type="ORF">FIM1_687</name>
</gene>
<dbReference type="InterPro" id="IPR011009">
    <property type="entry name" value="Kinase-like_dom_sf"/>
</dbReference>
<dbReference type="InterPro" id="IPR008271">
    <property type="entry name" value="Ser/Thr_kinase_AS"/>
</dbReference>
<name>A0ABX6EPA9_KLUMA</name>
<evidence type="ECO:0000256" key="6">
    <source>
        <dbReference type="PROSITE-ProRule" id="PRU10141"/>
    </source>
</evidence>
<keyword evidence="2" id="KW-0808">Transferase</keyword>
<feature type="region of interest" description="Disordered" evidence="7">
    <location>
        <begin position="311"/>
        <end position="345"/>
    </location>
</feature>
<dbReference type="PANTHER" id="PTHR22974:SF21">
    <property type="entry name" value="DUAL SPECIFICITY PROTEIN KINASE TTK"/>
    <property type="match status" value="1"/>
</dbReference>
<dbReference type="Pfam" id="PF00069">
    <property type="entry name" value="Pkinase"/>
    <property type="match status" value="1"/>
</dbReference>
<keyword evidence="10" id="KW-1185">Reference proteome</keyword>
<dbReference type="Proteomes" id="UP000422736">
    <property type="component" value="Chromosome 1"/>
</dbReference>
<feature type="compositionally biased region" description="Polar residues" evidence="7">
    <location>
        <begin position="10"/>
        <end position="20"/>
    </location>
</feature>
<evidence type="ECO:0000256" key="3">
    <source>
        <dbReference type="ARBA" id="ARBA00022741"/>
    </source>
</evidence>
<accession>A0ABX6EPA9</accession>
<evidence type="ECO:0000313" key="9">
    <source>
        <dbReference type="EMBL" id="QGN14036.1"/>
    </source>
</evidence>
<reference evidence="9 10" key="1">
    <citation type="submission" date="2016-03" db="EMBL/GenBank/DDBJ databases">
        <title>How can Kluyveromyces marxianus grow so fast - potential evolutionary course in Saccharomyces Complex revealed by comparative genomics.</title>
        <authorList>
            <person name="Mo W."/>
            <person name="Lu W."/>
            <person name="Yang X."/>
            <person name="Qi J."/>
            <person name="Lv H."/>
        </authorList>
    </citation>
    <scope>NUCLEOTIDE SEQUENCE [LARGE SCALE GENOMIC DNA]</scope>
    <source>
        <strain evidence="9 10">FIM1</strain>
    </source>
</reference>
<evidence type="ECO:0000313" key="10">
    <source>
        <dbReference type="Proteomes" id="UP000422736"/>
    </source>
</evidence>
<feature type="compositionally biased region" description="Low complexity" evidence="7">
    <location>
        <begin position="98"/>
        <end position="110"/>
    </location>
</feature>
<feature type="compositionally biased region" description="Basic and acidic residues" evidence="7">
    <location>
        <begin position="447"/>
        <end position="466"/>
    </location>
</feature>
<feature type="binding site" evidence="6">
    <location>
        <position position="512"/>
    </location>
    <ligand>
        <name>ATP</name>
        <dbReference type="ChEBI" id="CHEBI:30616"/>
    </ligand>
</feature>
<feature type="region of interest" description="Disordered" evidence="7">
    <location>
        <begin position="360"/>
        <end position="466"/>
    </location>
</feature>
<keyword evidence="3 6" id="KW-0547">Nucleotide-binding</keyword>
<feature type="region of interest" description="Disordered" evidence="7">
    <location>
        <begin position="158"/>
        <end position="216"/>
    </location>
</feature>
<dbReference type="PANTHER" id="PTHR22974">
    <property type="entry name" value="MIXED LINEAGE PROTEIN KINASE"/>
    <property type="match status" value="1"/>
</dbReference>
<dbReference type="CDD" id="cd14131">
    <property type="entry name" value="PKc_Mps1"/>
    <property type="match status" value="1"/>
</dbReference>
<dbReference type="Gene3D" id="1.10.510.10">
    <property type="entry name" value="Transferase(Phosphotransferase) domain 1"/>
    <property type="match status" value="1"/>
</dbReference>
<dbReference type="InterPro" id="IPR000719">
    <property type="entry name" value="Prot_kinase_dom"/>
</dbReference>
<evidence type="ECO:0000256" key="1">
    <source>
        <dbReference type="ARBA" id="ARBA00022527"/>
    </source>
</evidence>
<keyword evidence="1" id="KW-0723">Serine/threonine-protein kinase</keyword>
<keyword evidence="5 6" id="KW-0067">ATP-binding</keyword>
<dbReference type="InterPro" id="IPR027084">
    <property type="entry name" value="Mps1_cat"/>
</dbReference>
<feature type="region of interest" description="Disordered" evidence="7">
    <location>
        <begin position="89"/>
        <end position="123"/>
    </location>
</feature>
<dbReference type="InterPro" id="IPR017441">
    <property type="entry name" value="Protein_kinase_ATP_BS"/>
</dbReference>
<dbReference type="SMART" id="SM00220">
    <property type="entry name" value="S_TKc"/>
    <property type="match status" value="1"/>
</dbReference>
<evidence type="ECO:0000256" key="2">
    <source>
        <dbReference type="ARBA" id="ARBA00022679"/>
    </source>
</evidence>
<feature type="domain" description="Protein kinase" evidence="8">
    <location>
        <begin position="484"/>
        <end position="766"/>
    </location>
</feature>
<dbReference type="SUPFAM" id="SSF56112">
    <property type="entry name" value="Protein kinase-like (PK-like)"/>
    <property type="match status" value="1"/>
</dbReference>
<dbReference type="EMBL" id="CP015054">
    <property type="protein sequence ID" value="QGN14036.1"/>
    <property type="molecule type" value="Genomic_DNA"/>
</dbReference>
<feature type="compositionally biased region" description="Polar residues" evidence="7">
    <location>
        <begin position="168"/>
        <end position="178"/>
    </location>
</feature>
<feature type="compositionally biased region" description="Polar residues" evidence="7">
    <location>
        <begin position="312"/>
        <end position="322"/>
    </location>
</feature>
<evidence type="ECO:0000256" key="5">
    <source>
        <dbReference type="ARBA" id="ARBA00022840"/>
    </source>
</evidence>
<evidence type="ECO:0000256" key="7">
    <source>
        <dbReference type="SAM" id="MobiDB-lite"/>
    </source>
</evidence>
<dbReference type="PROSITE" id="PS00107">
    <property type="entry name" value="PROTEIN_KINASE_ATP"/>
    <property type="match status" value="1"/>
</dbReference>
<feature type="compositionally biased region" description="Polar residues" evidence="7">
    <location>
        <begin position="186"/>
        <end position="215"/>
    </location>
</feature>
<dbReference type="PROSITE" id="PS50011">
    <property type="entry name" value="PROTEIN_KINASE_DOM"/>
    <property type="match status" value="1"/>
</dbReference>
<proteinExistence type="predicted"/>
<sequence>MFDSEAIVQPNKSSFQTSDLQYDESRYEDAKTGLEEATNSNYLSLHGPLHQRNSTHGYNNHTEEHSQSTVFTMVHHKQYQPSMTTMNTNVKNIDNNLSSSNNTRENNQNNKASSRYKEEHSQTSNKFKILQHNMKEELHNTSASKSSNKRNRRFITSRLSSLGPAKRNLSTCFNTDSPGGSRIENSEINSSTVNEESNLSQLDNENSHLSSSSATGYKHREHNIFLEAHKRNSTPTYDENKDPSLPQQPIMNYNNIDFGDLNPYQYLKQHNLPSGELPFISKVYFERQKEENRKTVLRKASSGTQALKREFTTQNMRSQTARQPRRKPNLTVDRSVSYDPLSSPLLNTNKEVFQEHDINNLPNKREALKPLDVNGPSSSQESKRTKYNTQFSSQEHHEPFFSHRKAPSPQESASNKKKVDLREPPKSTVEVVPLKPESNNVSVFSDNARRDHLNRNNDSNRDDYSSRKKPMYVVPTITVNGTSYEKVELLGKGGSGKVYKVKSSDHKVYALKRVSFDEFDETSIEGFKGEIELLKMLENEQRVVRLIDYQMGQGVLFLLMECGEHDLSQVLTQRSKEPFDMEFVRYHFQEMMKCVKVVHDADIVHSDLKPANFVFVKGMLKIIDFGIANAVPDHTVNIYRDNQIGTPNYMAPETLVAMNFTKNDSEQAKWKVGKPSDIWSCGCILYQMVYGKPPYGSFQGNNRLYAIMSPDVKIPYPEKDSYGAVIPRTVIETIKSCLERNPISRVTVDQLLSGALINPVTVTKFFIHDLIKNAVNYGCDQKHVNNDRVEELSEDVWNKLAEFKL</sequence>
<feature type="compositionally biased region" description="Basic and acidic residues" evidence="7">
    <location>
        <begin position="360"/>
        <end position="369"/>
    </location>
</feature>
<feature type="region of interest" description="Disordered" evidence="7">
    <location>
        <begin position="1"/>
        <end position="23"/>
    </location>
</feature>
<organism evidence="9 10">
    <name type="scientific">Kluyveromyces marxianus</name>
    <name type="common">Yeast</name>
    <name type="synonym">Candida kefyr</name>
    <dbReference type="NCBI Taxonomy" id="4911"/>
    <lineage>
        <taxon>Eukaryota</taxon>
        <taxon>Fungi</taxon>
        <taxon>Dikarya</taxon>
        <taxon>Ascomycota</taxon>
        <taxon>Saccharomycotina</taxon>
        <taxon>Saccharomycetes</taxon>
        <taxon>Saccharomycetales</taxon>
        <taxon>Saccharomycetaceae</taxon>
        <taxon>Kluyveromyces</taxon>
    </lineage>
</organism>
<dbReference type="PROSITE" id="PS00108">
    <property type="entry name" value="PROTEIN_KINASE_ST"/>
    <property type="match status" value="1"/>
</dbReference>
<dbReference type="GO" id="GO:0016301">
    <property type="term" value="F:kinase activity"/>
    <property type="evidence" value="ECO:0007669"/>
    <property type="project" value="UniProtKB-KW"/>
</dbReference>
<evidence type="ECO:0000256" key="4">
    <source>
        <dbReference type="ARBA" id="ARBA00022777"/>
    </source>
</evidence>
<keyword evidence="4 9" id="KW-0418">Kinase</keyword>
<evidence type="ECO:0000259" key="8">
    <source>
        <dbReference type="PROSITE" id="PS50011"/>
    </source>
</evidence>
<protein>
    <submittedName>
        <fullName evidence="9">Serine/threonine-protein kinase MPS1</fullName>
    </submittedName>
</protein>